<name>A0A060BW81_9HYPH</name>
<feature type="region of interest" description="Disordered" evidence="1">
    <location>
        <begin position="1"/>
        <end position="24"/>
    </location>
</feature>
<proteinExistence type="predicted"/>
<accession>A0A060BW81</accession>
<dbReference type="EMBL" id="KF119614">
    <property type="protein sequence ID" value="AIA86882.1"/>
    <property type="molecule type" value="Genomic_DNA"/>
</dbReference>
<dbReference type="SUPFAM" id="SSF53756">
    <property type="entry name" value="UDP-Glycosyltransferase/glycogen phosphorylase"/>
    <property type="match status" value="1"/>
</dbReference>
<feature type="compositionally biased region" description="Low complexity" evidence="1">
    <location>
        <begin position="1"/>
        <end position="14"/>
    </location>
</feature>
<protein>
    <submittedName>
        <fullName evidence="2">CAZy families GT28 protein</fullName>
    </submittedName>
</protein>
<sequence length="97" mass="10471">MDRQSAASRSSCRSIPPYEAPQPGGPLYVLVFGGSQGARVMSDIVPAAVELLDADIRARLVLTQQAREEDMARVRGAYERLGVKAELAPSLRICRSA</sequence>
<dbReference type="AlphaFoldDB" id="A0A060BW81"/>
<dbReference type="Gene3D" id="3.40.50.2000">
    <property type="entry name" value="Glycogen Phosphorylase B"/>
    <property type="match status" value="1"/>
</dbReference>
<evidence type="ECO:0000313" key="2">
    <source>
        <dbReference type="EMBL" id="AIA86882.1"/>
    </source>
</evidence>
<evidence type="ECO:0000256" key="1">
    <source>
        <dbReference type="SAM" id="MobiDB-lite"/>
    </source>
</evidence>
<organism evidence="2">
    <name type="scientific">uncultured Xanthobacter sp</name>
    <dbReference type="NCBI Taxonomy" id="310608"/>
    <lineage>
        <taxon>Bacteria</taxon>
        <taxon>Pseudomonadati</taxon>
        <taxon>Pseudomonadota</taxon>
        <taxon>Alphaproteobacteria</taxon>
        <taxon>Hyphomicrobiales</taxon>
        <taxon>Xanthobacteraceae</taxon>
        <taxon>Xanthobacter</taxon>
        <taxon>environmental samples</taxon>
    </lineage>
</organism>
<reference evidence="2" key="1">
    <citation type="journal article" date="2013" name="Environ. Microbiol.">
        <title>Seasonally variable intestinal metagenomes of the red palm weevil (Rhynchophorus ferrugineus).</title>
        <authorList>
            <person name="Jia S."/>
            <person name="Zhang X."/>
            <person name="Zhang G."/>
            <person name="Yin A."/>
            <person name="Zhang S."/>
            <person name="Li F."/>
            <person name="Wang L."/>
            <person name="Zhao D."/>
            <person name="Yun Q."/>
            <person name="Tala"/>
            <person name="Wang J."/>
            <person name="Sun G."/>
            <person name="Baabdullah M."/>
            <person name="Yu X."/>
            <person name="Hu S."/>
            <person name="Al-Mssallem I.S."/>
            <person name="Yu J."/>
        </authorList>
    </citation>
    <scope>NUCLEOTIDE SEQUENCE</scope>
</reference>